<evidence type="ECO:0000313" key="6">
    <source>
        <dbReference type="Proteomes" id="UP000018208"/>
    </source>
</evidence>
<proteinExistence type="predicted"/>
<dbReference type="VEuPathDB" id="GiardiaDB:SS50377_27996"/>
<dbReference type="GO" id="GO:0002143">
    <property type="term" value="P:tRNA wobble position uridine thiolation"/>
    <property type="evidence" value="ECO:0007669"/>
    <property type="project" value="TreeGrafter"/>
</dbReference>
<dbReference type="OrthoDB" id="198857at2759"/>
<keyword evidence="6" id="KW-1185">Reference proteome</keyword>
<dbReference type="PANTHER" id="PTHR11807">
    <property type="entry name" value="ATPASES OF THE PP SUPERFAMILY-RELATED"/>
    <property type="match status" value="1"/>
</dbReference>
<feature type="domain" description="tRNA(Ile)-lysidine/2-thiocytidine synthase N-terminal" evidence="3">
    <location>
        <begin position="54"/>
        <end position="238"/>
    </location>
</feature>
<dbReference type="EMBL" id="AUWU02000008">
    <property type="protein sequence ID" value="KAH0570022.1"/>
    <property type="molecule type" value="Genomic_DNA"/>
</dbReference>
<sequence>MSLIKKCSMCQAPPVVRHSFTKIFFCATCFQINFLNEVHEYVQNYNLIPINSSIVVGVSGGKDSSVLLDVLFKLINTYPDIYVNTTLHMVAVDEGIKNYRDNSLDVVREIQAIYNLPLKIVSFEAYYKRSLDDLIVMLDSTNSSCSFCGILRRSSLQKGANELNLPNMRVATGHNADDNAETVMLNLLRGDSAKLLRCVDPVASLEANGARIKPLAFQAQKDIVLYAFHAKLKYFSTECPYAVTAFRGVARRLIQELSRSNSMCQIQTQEAILSVRGERPTVKVQSCAQCGTAIVGSKCQACEIANSNNAEELRRVLKVK</sequence>
<feature type="binding site" evidence="2">
    <location>
        <begin position="57"/>
        <end position="59"/>
    </location>
    <ligand>
        <name>ATP</name>
        <dbReference type="ChEBI" id="CHEBI:30616"/>
    </ligand>
</feature>
<dbReference type="Gene3D" id="3.40.50.620">
    <property type="entry name" value="HUPs"/>
    <property type="match status" value="1"/>
</dbReference>
<reference evidence="5" key="2">
    <citation type="submission" date="2020-12" db="EMBL/GenBank/DDBJ databases">
        <title>New Spironucleus salmonicida genome in near-complete chromosomes.</title>
        <authorList>
            <person name="Xu F."/>
            <person name="Kurt Z."/>
            <person name="Jimenez-Gonzalez A."/>
            <person name="Astvaldsson A."/>
            <person name="Andersson J.O."/>
            <person name="Svard S.G."/>
        </authorList>
    </citation>
    <scope>NUCLEOTIDE SEQUENCE</scope>
    <source>
        <strain evidence="5">ATCC 50377</strain>
    </source>
</reference>
<dbReference type="GO" id="GO:0005524">
    <property type="term" value="F:ATP binding"/>
    <property type="evidence" value="ECO:0007669"/>
    <property type="project" value="UniProtKB-KW"/>
</dbReference>
<gene>
    <name evidence="4" type="ORF">SS50377_17868</name>
    <name evidence="5" type="ORF">SS50377_27996</name>
</gene>
<dbReference type="GO" id="GO:0002144">
    <property type="term" value="C:cytosolic tRNA wobble base thiouridylase complex"/>
    <property type="evidence" value="ECO:0007669"/>
    <property type="project" value="TreeGrafter"/>
</dbReference>
<evidence type="ECO:0000256" key="1">
    <source>
        <dbReference type="ARBA" id="ARBA00022679"/>
    </source>
</evidence>
<feature type="binding site" evidence="2">
    <location>
        <position position="92"/>
    </location>
    <ligand>
        <name>ATP</name>
        <dbReference type="ChEBI" id="CHEBI:30616"/>
    </ligand>
</feature>
<dbReference type="InterPro" id="IPR011063">
    <property type="entry name" value="TilS/TtcA_N"/>
</dbReference>
<dbReference type="PANTHER" id="PTHR11807:SF12">
    <property type="entry name" value="CYTOPLASMIC TRNA 2-THIOLATION PROTEIN 1"/>
    <property type="match status" value="1"/>
</dbReference>
<dbReference type="AlphaFoldDB" id="V6LE47"/>
<dbReference type="InterPro" id="IPR035107">
    <property type="entry name" value="tRNA_thiolation_TtcA_Ctu1"/>
</dbReference>
<accession>V6LE47</accession>
<protein>
    <submittedName>
        <fullName evidence="4">Cytoplasmic tRNA 2-thiolation protein</fullName>
    </submittedName>
</protein>
<dbReference type="GO" id="GO:0005739">
    <property type="term" value="C:mitochondrion"/>
    <property type="evidence" value="ECO:0007669"/>
    <property type="project" value="TreeGrafter"/>
</dbReference>
<evidence type="ECO:0000259" key="3">
    <source>
        <dbReference type="Pfam" id="PF01171"/>
    </source>
</evidence>
<organism evidence="4">
    <name type="scientific">Spironucleus salmonicida</name>
    <dbReference type="NCBI Taxonomy" id="348837"/>
    <lineage>
        <taxon>Eukaryota</taxon>
        <taxon>Metamonada</taxon>
        <taxon>Diplomonadida</taxon>
        <taxon>Hexamitidae</taxon>
        <taxon>Hexamitinae</taxon>
        <taxon>Spironucleus</taxon>
    </lineage>
</organism>
<keyword evidence="2" id="KW-0067">ATP-binding</keyword>
<evidence type="ECO:0000313" key="4">
    <source>
        <dbReference type="EMBL" id="EST42553.1"/>
    </source>
</evidence>
<dbReference type="Proteomes" id="UP000018208">
    <property type="component" value="Unassembled WGS sequence"/>
</dbReference>
<evidence type="ECO:0000313" key="5">
    <source>
        <dbReference type="EMBL" id="KAH0570022.1"/>
    </source>
</evidence>
<dbReference type="PIRSF" id="PIRSF004976">
    <property type="entry name" value="ATPase_YdaO"/>
    <property type="match status" value="1"/>
</dbReference>
<dbReference type="EMBL" id="KI546159">
    <property type="protein sequence ID" value="EST42553.1"/>
    <property type="molecule type" value="Genomic_DNA"/>
</dbReference>
<dbReference type="SUPFAM" id="SSF52402">
    <property type="entry name" value="Adenine nucleotide alpha hydrolases-like"/>
    <property type="match status" value="1"/>
</dbReference>
<dbReference type="InterPro" id="IPR014729">
    <property type="entry name" value="Rossmann-like_a/b/a_fold"/>
</dbReference>
<dbReference type="GO" id="GO:0016740">
    <property type="term" value="F:transferase activity"/>
    <property type="evidence" value="ECO:0007669"/>
    <property type="project" value="UniProtKB-KW"/>
</dbReference>
<feature type="binding site" evidence="2">
    <location>
        <position position="173"/>
    </location>
    <ligand>
        <name>ATP</name>
        <dbReference type="ChEBI" id="CHEBI:30616"/>
    </ligand>
</feature>
<keyword evidence="2" id="KW-0547">Nucleotide-binding</keyword>
<evidence type="ECO:0000256" key="2">
    <source>
        <dbReference type="PIRSR" id="PIRSR004976-51"/>
    </source>
</evidence>
<reference evidence="4 5" key="1">
    <citation type="journal article" date="2014" name="PLoS Genet.">
        <title>The Genome of Spironucleus salmonicida Highlights a Fish Pathogen Adapted to Fluctuating Environments.</title>
        <authorList>
            <person name="Xu F."/>
            <person name="Jerlstrom-Hultqvist J."/>
            <person name="Einarsson E."/>
            <person name="Astvaldsson A."/>
            <person name="Svard S.G."/>
            <person name="Andersson J.O."/>
        </authorList>
    </citation>
    <scope>NUCLEOTIDE SEQUENCE</scope>
    <source>
        <strain evidence="5">ATCC 50377</strain>
    </source>
</reference>
<feature type="binding site" evidence="2">
    <location>
        <position position="63"/>
    </location>
    <ligand>
        <name>ATP</name>
        <dbReference type="ChEBI" id="CHEBI:30616"/>
    </ligand>
</feature>
<keyword evidence="1" id="KW-0808">Transferase</keyword>
<feature type="binding site" evidence="2">
    <location>
        <position position="178"/>
    </location>
    <ligand>
        <name>ATP</name>
        <dbReference type="ChEBI" id="CHEBI:30616"/>
    </ligand>
</feature>
<dbReference type="Pfam" id="PF01171">
    <property type="entry name" value="ATP_bind_3"/>
    <property type="match status" value="1"/>
</dbReference>
<name>V6LE47_9EUKA</name>
<dbReference type="GO" id="GO:0000049">
    <property type="term" value="F:tRNA binding"/>
    <property type="evidence" value="ECO:0007669"/>
    <property type="project" value="TreeGrafter"/>
</dbReference>